<feature type="region of interest" description="Disordered" evidence="1">
    <location>
        <begin position="124"/>
        <end position="182"/>
    </location>
</feature>
<dbReference type="EMBL" id="CAXHTA020000017">
    <property type="protein sequence ID" value="CAL5227511.1"/>
    <property type="molecule type" value="Genomic_DNA"/>
</dbReference>
<evidence type="ECO:0000313" key="2">
    <source>
        <dbReference type="EMBL" id="CAL5227511.1"/>
    </source>
</evidence>
<organism evidence="2 3">
    <name type="scientific">Coccomyxa viridis</name>
    <dbReference type="NCBI Taxonomy" id="1274662"/>
    <lineage>
        <taxon>Eukaryota</taxon>
        <taxon>Viridiplantae</taxon>
        <taxon>Chlorophyta</taxon>
        <taxon>core chlorophytes</taxon>
        <taxon>Trebouxiophyceae</taxon>
        <taxon>Trebouxiophyceae incertae sedis</taxon>
        <taxon>Coccomyxaceae</taxon>
        <taxon>Coccomyxa</taxon>
    </lineage>
</organism>
<gene>
    <name evidence="2" type="primary">g10496</name>
    <name evidence="2" type="ORF">VP750_LOCUS9417</name>
</gene>
<sequence>MHHRASLSAVMCPNSRAASDLKTTRALIAVALLGFLVGNSAYSYSSNDTYYSLSADNNGQSYQESGPLPTPSSKPITAAPSSGPSTGALDESAAQPAPSDEYSTSVFSSAPSYGIVAASDISPDNLGAADTSINEPADTLIPDTPNPAGQADLVQEPTTVGEPVIINPSAGTGNADDDTSGR</sequence>
<evidence type="ECO:0000313" key="3">
    <source>
        <dbReference type="Proteomes" id="UP001497392"/>
    </source>
</evidence>
<comment type="caution">
    <text evidence="2">The sequence shown here is derived from an EMBL/GenBank/DDBJ whole genome shotgun (WGS) entry which is preliminary data.</text>
</comment>
<feature type="region of interest" description="Disordered" evidence="1">
    <location>
        <begin position="58"/>
        <end position="106"/>
    </location>
</feature>
<accession>A0ABP1G5E3</accession>
<proteinExistence type="predicted"/>
<protein>
    <submittedName>
        <fullName evidence="2">G10496 protein</fullName>
    </submittedName>
</protein>
<feature type="compositionally biased region" description="Polar residues" evidence="1">
    <location>
        <begin position="71"/>
        <end position="85"/>
    </location>
</feature>
<keyword evidence="3" id="KW-1185">Reference proteome</keyword>
<name>A0ABP1G5E3_9CHLO</name>
<evidence type="ECO:0000256" key="1">
    <source>
        <dbReference type="SAM" id="MobiDB-lite"/>
    </source>
</evidence>
<reference evidence="2 3" key="1">
    <citation type="submission" date="2024-06" db="EMBL/GenBank/DDBJ databases">
        <authorList>
            <person name="Kraege A."/>
            <person name="Thomma B."/>
        </authorList>
    </citation>
    <scope>NUCLEOTIDE SEQUENCE [LARGE SCALE GENOMIC DNA]</scope>
</reference>
<dbReference type="Proteomes" id="UP001497392">
    <property type="component" value="Unassembled WGS sequence"/>
</dbReference>